<keyword evidence="4" id="KW-1185">Reference proteome</keyword>
<evidence type="ECO:0000256" key="1">
    <source>
        <dbReference type="SAM" id="MobiDB-lite"/>
    </source>
</evidence>
<accession>A0ABQ8CVB4</accession>
<evidence type="ECO:0000313" key="3">
    <source>
        <dbReference type="EMBL" id="KAH0920752.1"/>
    </source>
</evidence>
<evidence type="ECO:0008006" key="5">
    <source>
        <dbReference type="Google" id="ProtNLM"/>
    </source>
</evidence>
<comment type="caution">
    <text evidence="3">The sequence shown here is derived from an EMBL/GenBank/DDBJ whole genome shotgun (WGS) entry which is preliminary data.</text>
</comment>
<feature type="transmembrane region" description="Helical" evidence="2">
    <location>
        <begin position="62"/>
        <end position="79"/>
    </location>
</feature>
<dbReference type="EMBL" id="JAGKQM010000006">
    <property type="protein sequence ID" value="KAH0920752.1"/>
    <property type="molecule type" value="Genomic_DNA"/>
</dbReference>
<evidence type="ECO:0000256" key="2">
    <source>
        <dbReference type="SAM" id="Phobius"/>
    </source>
</evidence>
<feature type="region of interest" description="Disordered" evidence="1">
    <location>
        <begin position="101"/>
        <end position="123"/>
    </location>
</feature>
<keyword evidence="2" id="KW-1133">Transmembrane helix</keyword>
<organism evidence="3 4">
    <name type="scientific">Brassica napus</name>
    <name type="common">Rape</name>
    <dbReference type="NCBI Taxonomy" id="3708"/>
    <lineage>
        <taxon>Eukaryota</taxon>
        <taxon>Viridiplantae</taxon>
        <taxon>Streptophyta</taxon>
        <taxon>Embryophyta</taxon>
        <taxon>Tracheophyta</taxon>
        <taxon>Spermatophyta</taxon>
        <taxon>Magnoliopsida</taxon>
        <taxon>eudicotyledons</taxon>
        <taxon>Gunneridae</taxon>
        <taxon>Pentapetalae</taxon>
        <taxon>rosids</taxon>
        <taxon>malvids</taxon>
        <taxon>Brassicales</taxon>
        <taxon>Brassicaceae</taxon>
        <taxon>Brassiceae</taxon>
        <taxon>Brassica</taxon>
    </lineage>
</organism>
<name>A0ABQ8CVB4_BRANA</name>
<reference evidence="3 4" key="1">
    <citation type="submission" date="2021-05" db="EMBL/GenBank/DDBJ databases">
        <title>Genome Assembly of Synthetic Allotetraploid Brassica napus Reveals Homoeologous Exchanges between Subgenomes.</title>
        <authorList>
            <person name="Davis J.T."/>
        </authorList>
    </citation>
    <scope>NUCLEOTIDE SEQUENCE [LARGE SCALE GENOMIC DNA]</scope>
    <source>
        <strain evidence="4">cv. Da-Ae</strain>
        <tissue evidence="3">Seedling</tissue>
    </source>
</reference>
<keyword evidence="2" id="KW-0472">Membrane</keyword>
<protein>
    <recommendedName>
        <fullName evidence="5">Transmembrane protein</fullName>
    </recommendedName>
</protein>
<keyword evidence="2" id="KW-0812">Transmembrane</keyword>
<sequence>MKRFQLTKQGNKPANVGLAQSSRRLQETMIRKRDAPNERLRWIWVKEEIRGKEKRYMGSSQLCQAFIVLLLLCVIPSLAESAIPFHQQPLSVIGRRLMSTGIDTGPSTSRPGGGGRYKDKETRDMGSSQLSQVLIVLLFLCVLPCLTESALPSHQQPLPVTGRRLMSIYRPNGDIFAGPSSSGHGGGRTPAP</sequence>
<gene>
    <name evidence="3" type="ORF">HID58_020770</name>
</gene>
<evidence type="ECO:0000313" key="4">
    <source>
        <dbReference type="Proteomes" id="UP000824890"/>
    </source>
</evidence>
<dbReference type="Proteomes" id="UP000824890">
    <property type="component" value="Unassembled WGS sequence"/>
</dbReference>
<proteinExistence type="predicted"/>